<dbReference type="GO" id="GO:0008889">
    <property type="term" value="F:glycerophosphodiester phosphodiesterase activity"/>
    <property type="evidence" value="ECO:0007669"/>
    <property type="project" value="UniProtKB-EC"/>
</dbReference>
<protein>
    <submittedName>
        <fullName evidence="2">Glycerophosphoryl diester phosphodiesterase</fullName>
        <ecNumber evidence="2">3.1.4.46</ecNumber>
    </submittedName>
</protein>
<dbReference type="PANTHER" id="PTHR46211">
    <property type="entry name" value="GLYCEROPHOSPHORYL DIESTER PHOSPHODIESTERASE"/>
    <property type="match status" value="1"/>
</dbReference>
<dbReference type="RefSeq" id="WP_167940938.1">
    <property type="nucleotide sequence ID" value="NZ_JAATJA010000001.1"/>
</dbReference>
<reference evidence="2 3" key="1">
    <citation type="submission" date="2020-03" db="EMBL/GenBank/DDBJ databases">
        <title>Genomic Encyclopedia of Type Strains, Phase IV (KMG-IV): sequencing the most valuable type-strain genomes for metagenomic binning, comparative biology and taxonomic classification.</title>
        <authorList>
            <person name="Goeker M."/>
        </authorList>
    </citation>
    <scope>NUCLEOTIDE SEQUENCE [LARGE SCALE GENOMIC DNA]</scope>
    <source>
        <strain evidence="2 3">DSM 24233</strain>
    </source>
</reference>
<feature type="domain" description="GP-PDE" evidence="1">
    <location>
        <begin position="12"/>
        <end position="277"/>
    </location>
</feature>
<dbReference type="GO" id="GO:0006629">
    <property type="term" value="P:lipid metabolic process"/>
    <property type="evidence" value="ECO:0007669"/>
    <property type="project" value="InterPro"/>
</dbReference>
<evidence type="ECO:0000259" key="1">
    <source>
        <dbReference type="PROSITE" id="PS51704"/>
    </source>
</evidence>
<evidence type="ECO:0000313" key="2">
    <source>
        <dbReference type="EMBL" id="NJB67928.1"/>
    </source>
</evidence>
<name>A0A846QI52_9BACT</name>
<proteinExistence type="predicted"/>
<dbReference type="EC" id="3.1.4.46" evidence="2"/>
<dbReference type="SUPFAM" id="SSF51695">
    <property type="entry name" value="PLC-like phosphodiesterases"/>
    <property type="match status" value="1"/>
</dbReference>
<dbReference type="AlphaFoldDB" id="A0A846QI52"/>
<evidence type="ECO:0000313" key="3">
    <source>
        <dbReference type="Proteomes" id="UP000580856"/>
    </source>
</evidence>
<dbReference type="Pfam" id="PF03009">
    <property type="entry name" value="GDPD"/>
    <property type="match status" value="1"/>
</dbReference>
<organism evidence="2 3">
    <name type="scientific">Desulfobaculum xiamenense</name>
    <dbReference type="NCBI Taxonomy" id="995050"/>
    <lineage>
        <taxon>Bacteria</taxon>
        <taxon>Pseudomonadati</taxon>
        <taxon>Thermodesulfobacteriota</taxon>
        <taxon>Desulfovibrionia</taxon>
        <taxon>Desulfovibrionales</taxon>
        <taxon>Desulfovibrionaceae</taxon>
        <taxon>Desulfobaculum</taxon>
    </lineage>
</organism>
<comment type="caution">
    <text evidence="2">The sequence shown here is derived from an EMBL/GenBank/DDBJ whole genome shotgun (WGS) entry which is preliminary data.</text>
</comment>
<keyword evidence="3" id="KW-1185">Reference proteome</keyword>
<dbReference type="InterPro" id="IPR030395">
    <property type="entry name" value="GP_PDE_dom"/>
</dbReference>
<dbReference type="InterPro" id="IPR017946">
    <property type="entry name" value="PLC-like_Pdiesterase_TIM-brl"/>
</dbReference>
<dbReference type="Proteomes" id="UP000580856">
    <property type="component" value="Unassembled WGS sequence"/>
</dbReference>
<dbReference type="PROSITE" id="PS51704">
    <property type="entry name" value="GP_PDE"/>
    <property type="match status" value="1"/>
</dbReference>
<dbReference type="Gene3D" id="3.20.20.190">
    <property type="entry name" value="Phosphatidylinositol (PI) phosphodiesterase"/>
    <property type="match status" value="1"/>
</dbReference>
<dbReference type="PANTHER" id="PTHR46211:SF14">
    <property type="entry name" value="GLYCEROPHOSPHODIESTER PHOSPHODIESTERASE"/>
    <property type="match status" value="1"/>
</dbReference>
<keyword evidence="2" id="KW-0378">Hydrolase</keyword>
<dbReference type="EMBL" id="JAATJA010000001">
    <property type="protein sequence ID" value="NJB67928.1"/>
    <property type="molecule type" value="Genomic_DNA"/>
</dbReference>
<accession>A0A846QI52</accession>
<gene>
    <name evidence="2" type="ORF">GGQ74_001568</name>
</gene>
<sequence length="285" mass="31108">MFFSFRTREAWPLVCAHRGARSIAPENTLAAAKAGLAAGADFWELDVQMTADGELVVHHDDELTRTTDAAVRAELTHLAPYRADALALNEIRQLDAGSWFVDRDPYGTIATGEVEAPDALRGVHVPTLREALIFSRDNAFPVNIEIKDHAGRPGDATVTDKIIDCVRELGMPRMVLLSSFNHGYLRRARELAPEIPRGVLVEGSLPEAPVRYAADLGAAAFHPDHTLLVPILVSAFRAAGIAVNTWTVNGEDRAEELAAMGVNALITDWPQRFVPYLQGWEGTPS</sequence>